<organism evidence="2 3">
    <name type="scientific">Candidatus Devosia phytovorans</name>
    <dbReference type="NCBI Taxonomy" id="3121372"/>
    <lineage>
        <taxon>Bacteria</taxon>
        <taxon>Pseudomonadati</taxon>
        <taxon>Pseudomonadota</taxon>
        <taxon>Alphaproteobacteria</taxon>
        <taxon>Hyphomicrobiales</taxon>
        <taxon>Devosiaceae</taxon>
        <taxon>Devosia</taxon>
    </lineage>
</organism>
<evidence type="ECO:0000313" key="3">
    <source>
        <dbReference type="Proteomes" id="UP001217476"/>
    </source>
</evidence>
<sequence>MRIWRLASEAYAGWLMILRGEAGWRERFSLNAAGLLSGLVIFFFAAFLAIALGSIVLAMPDVFGVLDLLLVHAIWVLAFWATIKATKMALKDEVATLDLLVPGIYLLVGYLVVGSVLNLILAPLVQLLTLLLAWPIYRLGRMATEWNKGITAAFAAATVLLLVAVPQALYMLSSVPV</sequence>
<accession>A0AAJ5VTX8</accession>
<reference evidence="2" key="1">
    <citation type="submission" date="2023-03" db="EMBL/GenBank/DDBJ databases">
        <title>Andean soil-derived lignocellulolytic bacterial consortium as a source of novel taxa and putative plastic-active enzymes.</title>
        <authorList>
            <person name="Diaz-Garcia L."/>
            <person name="Chuvochina M."/>
            <person name="Feuerriegel G."/>
            <person name="Bunk B."/>
            <person name="Sproer C."/>
            <person name="Streit W.R."/>
            <person name="Rodriguez L.M."/>
            <person name="Overmann J."/>
            <person name="Jimenez D.J."/>
        </authorList>
    </citation>
    <scope>NUCLEOTIDE SEQUENCE</scope>
    <source>
        <strain evidence="2">MAG 4196</strain>
    </source>
</reference>
<evidence type="ECO:0000313" key="2">
    <source>
        <dbReference type="EMBL" id="WEK03542.1"/>
    </source>
</evidence>
<keyword evidence="1" id="KW-1133">Transmembrane helix</keyword>
<feature type="transmembrane region" description="Helical" evidence="1">
    <location>
        <begin position="149"/>
        <end position="172"/>
    </location>
</feature>
<name>A0AAJ5VTX8_9HYPH</name>
<protein>
    <recommendedName>
        <fullName evidence="4">Yip1 domain-containing protein</fullName>
    </recommendedName>
</protein>
<dbReference type="EMBL" id="CP119312">
    <property type="protein sequence ID" value="WEK03542.1"/>
    <property type="molecule type" value="Genomic_DNA"/>
</dbReference>
<feature type="transmembrane region" description="Helical" evidence="1">
    <location>
        <begin position="119"/>
        <end position="137"/>
    </location>
</feature>
<feature type="transmembrane region" description="Helical" evidence="1">
    <location>
        <begin position="95"/>
        <end position="113"/>
    </location>
</feature>
<proteinExistence type="predicted"/>
<keyword evidence="1" id="KW-0812">Transmembrane</keyword>
<dbReference type="Proteomes" id="UP001217476">
    <property type="component" value="Chromosome"/>
</dbReference>
<feature type="transmembrane region" description="Helical" evidence="1">
    <location>
        <begin position="35"/>
        <end position="56"/>
    </location>
</feature>
<evidence type="ECO:0008006" key="4">
    <source>
        <dbReference type="Google" id="ProtNLM"/>
    </source>
</evidence>
<evidence type="ECO:0000256" key="1">
    <source>
        <dbReference type="SAM" id="Phobius"/>
    </source>
</evidence>
<gene>
    <name evidence="2" type="ORF">P0Y65_15260</name>
</gene>
<dbReference type="AlphaFoldDB" id="A0AAJ5VTX8"/>
<keyword evidence="1" id="KW-0472">Membrane</keyword>
<feature type="transmembrane region" description="Helical" evidence="1">
    <location>
        <begin position="62"/>
        <end position="83"/>
    </location>
</feature>